<evidence type="ECO:0000313" key="2">
    <source>
        <dbReference type="Proteomes" id="UP000016933"/>
    </source>
</evidence>
<protein>
    <submittedName>
        <fullName evidence="1">Uncharacterized protein</fullName>
    </submittedName>
</protein>
<dbReference type="EMBL" id="KB446538">
    <property type="protein sequence ID" value="EME45100.1"/>
    <property type="molecule type" value="Genomic_DNA"/>
</dbReference>
<accession>N1PRV5</accession>
<dbReference type="HOGENOM" id="CLU_2121016_0_0_1"/>
<reference evidence="1 2" key="2">
    <citation type="journal article" date="2012" name="PLoS Pathog.">
        <title>Diverse lifestyles and strategies of plant pathogenesis encoded in the genomes of eighteen Dothideomycetes fungi.</title>
        <authorList>
            <person name="Ohm R.A."/>
            <person name="Feau N."/>
            <person name="Henrissat B."/>
            <person name="Schoch C.L."/>
            <person name="Horwitz B.A."/>
            <person name="Barry K.W."/>
            <person name="Condon B.J."/>
            <person name="Copeland A.C."/>
            <person name="Dhillon B."/>
            <person name="Glaser F."/>
            <person name="Hesse C.N."/>
            <person name="Kosti I."/>
            <person name="LaButti K."/>
            <person name="Lindquist E.A."/>
            <person name="Lucas S."/>
            <person name="Salamov A.A."/>
            <person name="Bradshaw R.E."/>
            <person name="Ciuffetti L."/>
            <person name="Hamelin R.C."/>
            <person name="Kema G.H.J."/>
            <person name="Lawrence C."/>
            <person name="Scott J.A."/>
            <person name="Spatafora J.W."/>
            <person name="Turgeon B.G."/>
            <person name="de Wit P.J.G.M."/>
            <person name="Zhong S."/>
            <person name="Goodwin S.B."/>
            <person name="Grigoriev I.V."/>
        </authorList>
    </citation>
    <scope>NUCLEOTIDE SEQUENCE [LARGE SCALE GENOMIC DNA]</scope>
    <source>
        <strain evidence="2">NZE10 / CBS 128990</strain>
    </source>
</reference>
<organism evidence="1 2">
    <name type="scientific">Dothistroma septosporum (strain NZE10 / CBS 128990)</name>
    <name type="common">Red band needle blight fungus</name>
    <name type="synonym">Mycosphaerella pini</name>
    <dbReference type="NCBI Taxonomy" id="675120"/>
    <lineage>
        <taxon>Eukaryota</taxon>
        <taxon>Fungi</taxon>
        <taxon>Dikarya</taxon>
        <taxon>Ascomycota</taxon>
        <taxon>Pezizomycotina</taxon>
        <taxon>Dothideomycetes</taxon>
        <taxon>Dothideomycetidae</taxon>
        <taxon>Mycosphaerellales</taxon>
        <taxon>Mycosphaerellaceae</taxon>
        <taxon>Dothistroma</taxon>
    </lineage>
</organism>
<name>N1PRV5_DOTSN</name>
<sequence>MPTTGSKTGKGLAQLQSRISSISVKASRTLSTLGNAHWNRSIGTGQRSVELQARTLEGTVRQYLATQPCHVKQVCEDLLAFEVKLGDIRCESDDKKGRPTFFADLGTSVHFDRV</sequence>
<dbReference type="AlphaFoldDB" id="N1PRV5"/>
<dbReference type="Proteomes" id="UP000016933">
    <property type="component" value="Unassembled WGS sequence"/>
</dbReference>
<keyword evidence="2" id="KW-1185">Reference proteome</keyword>
<gene>
    <name evidence="1" type="ORF">DOTSEDRAFT_70972</name>
</gene>
<reference evidence="2" key="1">
    <citation type="journal article" date="2012" name="PLoS Genet.">
        <title>The genomes of the fungal plant pathogens Cladosporium fulvum and Dothistroma septosporum reveal adaptation to different hosts and lifestyles but also signatures of common ancestry.</title>
        <authorList>
            <person name="de Wit P.J.G.M."/>
            <person name="van der Burgt A."/>
            <person name="Oekmen B."/>
            <person name="Stergiopoulos I."/>
            <person name="Abd-Elsalam K.A."/>
            <person name="Aerts A.L."/>
            <person name="Bahkali A.H."/>
            <person name="Beenen H.G."/>
            <person name="Chettri P."/>
            <person name="Cox M.P."/>
            <person name="Datema E."/>
            <person name="de Vries R.P."/>
            <person name="Dhillon B."/>
            <person name="Ganley A.R."/>
            <person name="Griffiths S.A."/>
            <person name="Guo Y."/>
            <person name="Hamelin R.C."/>
            <person name="Henrissat B."/>
            <person name="Kabir M.S."/>
            <person name="Jashni M.K."/>
            <person name="Kema G."/>
            <person name="Klaubauf S."/>
            <person name="Lapidus A."/>
            <person name="Levasseur A."/>
            <person name="Lindquist E."/>
            <person name="Mehrabi R."/>
            <person name="Ohm R.A."/>
            <person name="Owen T.J."/>
            <person name="Salamov A."/>
            <person name="Schwelm A."/>
            <person name="Schijlen E."/>
            <person name="Sun H."/>
            <person name="van den Burg H.A."/>
            <person name="van Ham R.C.H.J."/>
            <person name="Zhang S."/>
            <person name="Goodwin S.B."/>
            <person name="Grigoriev I.V."/>
            <person name="Collemare J."/>
            <person name="Bradshaw R.E."/>
        </authorList>
    </citation>
    <scope>NUCLEOTIDE SEQUENCE [LARGE SCALE GENOMIC DNA]</scope>
    <source>
        <strain evidence="2">NZE10 / CBS 128990</strain>
    </source>
</reference>
<proteinExistence type="predicted"/>
<evidence type="ECO:0000313" key="1">
    <source>
        <dbReference type="EMBL" id="EME45100.1"/>
    </source>
</evidence>